<dbReference type="NCBIfam" id="NF033516">
    <property type="entry name" value="transpos_IS3"/>
    <property type="match status" value="1"/>
</dbReference>
<dbReference type="InterPro" id="IPR009057">
    <property type="entry name" value="Homeodomain-like_sf"/>
</dbReference>
<dbReference type="EMBL" id="JBHSLW010000020">
    <property type="protein sequence ID" value="MFC5420789.1"/>
    <property type="molecule type" value="Genomic_DNA"/>
</dbReference>
<dbReference type="PROSITE" id="PS50994">
    <property type="entry name" value="INTEGRASE"/>
    <property type="match status" value="1"/>
</dbReference>
<dbReference type="InterPro" id="IPR012337">
    <property type="entry name" value="RNaseH-like_sf"/>
</dbReference>
<organism evidence="3 4">
    <name type="scientific">Bosea eneae</name>
    <dbReference type="NCBI Taxonomy" id="151454"/>
    <lineage>
        <taxon>Bacteria</taxon>
        <taxon>Pseudomonadati</taxon>
        <taxon>Pseudomonadota</taxon>
        <taxon>Alphaproteobacteria</taxon>
        <taxon>Hyphomicrobiales</taxon>
        <taxon>Boseaceae</taxon>
        <taxon>Bosea</taxon>
    </lineage>
</organism>
<feature type="coiled-coil region" evidence="1">
    <location>
        <begin position="53"/>
        <end position="80"/>
    </location>
</feature>
<dbReference type="SUPFAM" id="SSF46689">
    <property type="entry name" value="Homeodomain-like"/>
    <property type="match status" value="1"/>
</dbReference>
<evidence type="ECO:0000313" key="4">
    <source>
        <dbReference type="Proteomes" id="UP001596053"/>
    </source>
</evidence>
<dbReference type="Pfam" id="PF13276">
    <property type="entry name" value="HTH_21"/>
    <property type="match status" value="1"/>
</dbReference>
<accession>A0ABW0IRU8</accession>
<comment type="caution">
    <text evidence="3">The sequence shown here is derived from an EMBL/GenBank/DDBJ whole genome shotgun (WGS) entry which is preliminary data.</text>
</comment>
<evidence type="ECO:0000313" key="3">
    <source>
        <dbReference type="EMBL" id="MFC5420789.1"/>
    </source>
</evidence>
<keyword evidence="4" id="KW-1185">Reference proteome</keyword>
<reference evidence="4" key="1">
    <citation type="journal article" date="2019" name="Int. J. Syst. Evol. Microbiol.">
        <title>The Global Catalogue of Microorganisms (GCM) 10K type strain sequencing project: providing services to taxonomists for standard genome sequencing and annotation.</title>
        <authorList>
            <consortium name="The Broad Institute Genomics Platform"/>
            <consortium name="The Broad Institute Genome Sequencing Center for Infectious Disease"/>
            <person name="Wu L."/>
            <person name="Ma J."/>
        </authorList>
    </citation>
    <scope>NUCLEOTIDE SEQUENCE [LARGE SCALE GENOMIC DNA]</scope>
    <source>
        <strain evidence="4">NCAIM B.01391</strain>
    </source>
</reference>
<name>A0ABW0IRU8_9HYPH</name>
<dbReference type="InterPro" id="IPR025948">
    <property type="entry name" value="HTH-like_dom"/>
</dbReference>
<dbReference type="InterPro" id="IPR048020">
    <property type="entry name" value="Transpos_IS3"/>
</dbReference>
<dbReference type="PANTHER" id="PTHR47515">
    <property type="entry name" value="LOW CALCIUM RESPONSE LOCUS PROTEIN T"/>
    <property type="match status" value="1"/>
</dbReference>
<feature type="domain" description="Integrase catalytic" evidence="2">
    <location>
        <begin position="207"/>
        <end position="367"/>
    </location>
</feature>
<evidence type="ECO:0000259" key="2">
    <source>
        <dbReference type="PROSITE" id="PS50994"/>
    </source>
</evidence>
<dbReference type="InterPro" id="IPR036397">
    <property type="entry name" value="RNaseH_sf"/>
</dbReference>
<dbReference type="RefSeq" id="WP_152013880.1">
    <property type="nucleotide sequence ID" value="NZ_JBHSLW010000020.1"/>
</dbReference>
<dbReference type="SUPFAM" id="SSF53098">
    <property type="entry name" value="Ribonuclease H-like"/>
    <property type="match status" value="1"/>
</dbReference>
<gene>
    <name evidence="3" type="ORF">ACFPOB_14620</name>
</gene>
<keyword evidence="1" id="KW-0175">Coiled coil</keyword>
<dbReference type="Proteomes" id="UP001596053">
    <property type="component" value="Unassembled WGS sequence"/>
</dbReference>
<proteinExistence type="predicted"/>
<dbReference type="Gene3D" id="3.30.420.10">
    <property type="entry name" value="Ribonuclease H-like superfamily/Ribonuclease H"/>
    <property type="match status" value="1"/>
</dbReference>
<protein>
    <submittedName>
        <fullName evidence="3">IS3 family transposase</fullName>
    </submittedName>
</protein>
<dbReference type="Pfam" id="PF01527">
    <property type="entry name" value="HTH_Tnp_1"/>
    <property type="match status" value="1"/>
</dbReference>
<dbReference type="Pfam" id="PF13683">
    <property type="entry name" value="rve_3"/>
    <property type="match status" value="1"/>
</dbReference>
<dbReference type="InterPro" id="IPR002514">
    <property type="entry name" value="Transposase_8"/>
</dbReference>
<dbReference type="InterPro" id="IPR001584">
    <property type="entry name" value="Integrase_cat-core"/>
</dbReference>
<dbReference type="PANTHER" id="PTHR47515:SF1">
    <property type="entry name" value="BLR2054 PROTEIN"/>
    <property type="match status" value="1"/>
</dbReference>
<sequence>MPQKKHKPEEIVAKLRQVDVLLSQGRPVAEAIRAISVTAFTYYRWRKEFGGLKSDQVKRLRDLEKENERLRKAVSDLTLEKLILKEAAFGKLLSPARRRRCIDHAMMKFGVSERLACRVLGQHRSTQRKVPKGRADDAALTADIVELAAQYGRYGYRRIAAMLETAGWAVNVKRVERIWRREGLKVPAKQPKKGRLWLNDGSCVRLRPEYPNHVWSYDFVEDRTHNGRKFRMLNVIDEFTRECIAIRIDRKLKSTDVIDVLSDLFILRGVPGHVRSDNGPEFVARAVREWIAAVGAKTAFIEPGSPWENGYCESFNSKLRDELLNGELFYSLAEARIVIEGWRQHYNTQRPHSSLGYKPPAPVAVVWPAAQTQPASPAISTVAAKPTMH</sequence>
<evidence type="ECO:0000256" key="1">
    <source>
        <dbReference type="SAM" id="Coils"/>
    </source>
</evidence>